<dbReference type="Pfam" id="PF00005">
    <property type="entry name" value="ABC_tran"/>
    <property type="match status" value="1"/>
</dbReference>
<dbReference type="SMART" id="SM00382">
    <property type="entry name" value="AAA"/>
    <property type="match status" value="1"/>
</dbReference>
<gene>
    <name evidence="6" type="ORF">AMJ82_01415</name>
</gene>
<dbReference type="SUPFAM" id="SSF52540">
    <property type="entry name" value="P-loop containing nucleoside triphosphate hydrolases"/>
    <property type="match status" value="1"/>
</dbReference>
<organism evidence="6 7">
    <name type="scientific">candidate division TA06 bacterium SM23_40</name>
    <dbReference type="NCBI Taxonomy" id="1703774"/>
    <lineage>
        <taxon>Bacteria</taxon>
        <taxon>Bacteria division TA06</taxon>
    </lineage>
</organism>
<evidence type="ECO:0000259" key="5">
    <source>
        <dbReference type="PROSITE" id="PS50893"/>
    </source>
</evidence>
<evidence type="ECO:0000256" key="1">
    <source>
        <dbReference type="ARBA" id="ARBA00005417"/>
    </source>
</evidence>
<evidence type="ECO:0000313" key="6">
    <source>
        <dbReference type="EMBL" id="KPK71208.1"/>
    </source>
</evidence>
<keyword evidence="2" id="KW-0813">Transport</keyword>
<sequence>MIEATNLVKRFGPTVAVNDISFTVAKGEVLGFLGPNGAGKTTTMRILTCFLVADSGTATVAGYDIHEDPIEVRRRIGYLPETAPLYNDMTVVDYLNFIAEARGIRNGGRKAAVDRMIEVTSLKGVTKQSIGSLSRGYRQRVGLAQTLIHDPEILILDEPTSGLDPNQIIEIRELIKRLGEEKTVLLSTHILPEVSATCSRMIIIDQGELVASGTPEELSNQASREGTTVVSIRGPLPEITSTLAAAPWVADWHQVGESIGDLHRLRLRGSEGRDIAEDLFRTVVTKGWSLAELYREQVSLEEVFLRLTMSERGDAAKEERSEVNPE</sequence>
<accession>A0A0S8GDL4</accession>
<dbReference type="GO" id="GO:0005524">
    <property type="term" value="F:ATP binding"/>
    <property type="evidence" value="ECO:0007669"/>
    <property type="project" value="UniProtKB-KW"/>
</dbReference>
<comment type="caution">
    <text evidence="6">The sequence shown here is derived from an EMBL/GenBank/DDBJ whole genome shotgun (WGS) entry which is preliminary data.</text>
</comment>
<dbReference type="PANTHER" id="PTHR43335">
    <property type="entry name" value="ABC TRANSPORTER, ATP-BINDING PROTEIN"/>
    <property type="match status" value="1"/>
</dbReference>
<proteinExistence type="inferred from homology"/>
<dbReference type="AlphaFoldDB" id="A0A0S8GDL4"/>
<comment type="similarity">
    <text evidence="1">Belongs to the ABC transporter superfamily.</text>
</comment>
<dbReference type="InterPro" id="IPR003439">
    <property type="entry name" value="ABC_transporter-like_ATP-bd"/>
</dbReference>
<dbReference type="Gene3D" id="3.40.50.300">
    <property type="entry name" value="P-loop containing nucleotide triphosphate hydrolases"/>
    <property type="match status" value="1"/>
</dbReference>
<dbReference type="InterPro" id="IPR027417">
    <property type="entry name" value="P-loop_NTPase"/>
</dbReference>
<evidence type="ECO:0000256" key="2">
    <source>
        <dbReference type="ARBA" id="ARBA00022448"/>
    </source>
</evidence>
<evidence type="ECO:0000313" key="7">
    <source>
        <dbReference type="Proteomes" id="UP000051717"/>
    </source>
</evidence>
<evidence type="ECO:0000256" key="4">
    <source>
        <dbReference type="ARBA" id="ARBA00022840"/>
    </source>
</evidence>
<keyword evidence="4" id="KW-0067">ATP-binding</keyword>
<dbReference type="InterPro" id="IPR003593">
    <property type="entry name" value="AAA+_ATPase"/>
</dbReference>
<dbReference type="EMBL" id="LJUI01000006">
    <property type="protein sequence ID" value="KPK71208.1"/>
    <property type="molecule type" value="Genomic_DNA"/>
</dbReference>
<reference evidence="6 7" key="1">
    <citation type="journal article" date="2015" name="Microbiome">
        <title>Genomic resolution of linkages in carbon, nitrogen, and sulfur cycling among widespread estuary sediment bacteria.</title>
        <authorList>
            <person name="Baker B.J."/>
            <person name="Lazar C.S."/>
            <person name="Teske A.P."/>
            <person name="Dick G.J."/>
        </authorList>
    </citation>
    <scope>NUCLEOTIDE SEQUENCE [LARGE SCALE GENOMIC DNA]</scope>
    <source>
        <strain evidence="6">SM23_40</strain>
    </source>
</reference>
<evidence type="ECO:0000256" key="3">
    <source>
        <dbReference type="ARBA" id="ARBA00022741"/>
    </source>
</evidence>
<dbReference type="PANTHER" id="PTHR43335:SF4">
    <property type="entry name" value="ABC TRANSPORTER, ATP-BINDING PROTEIN"/>
    <property type="match status" value="1"/>
</dbReference>
<protein>
    <recommendedName>
        <fullName evidence="5">ABC transporter domain-containing protein</fullName>
    </recommendedName>
</protein>
<dbReference type="PROSITE" id="PS50893">
    <property type="entry name" value="ABC_TRANSPORTER_2"/>
    <property type="match status" value="1"/>
</dbReference>
<dbReference type="CDD" id="cd03230">
    <property type="entry name" value="ABC_DR_subfamily_A"/>
    <property type="match status" value="1"/>
</dbReference>
<feature type="domain" description="ABC transporter" evidence="5">
    <location>
        <begin position="2"/>
        <end position="231"/>
    </location>
</feature>
<name>A0A0S8GDL4_UNCT6</name>
<dbReference type="Proteomes" id="UP000051717">
    <property type="component" value="Unassembled WGS sequence"/>
</dbReference>
<keyword evidence="3" id="KW-0547">Nucleotide-binding</keyword>
<dbReference type="GO" id="GO:0016887">
    <property type="term" value="F:ATP hydrolysis activity"/>
    <property type="evidence" value="ECO:0007669"/>
    <property type="project" value="InterPro"/>
</dbReference>